<dbReference type="SUPFAM" id="SSF53850">
    <property type="entry name" value="Periplasmic binding protein-like II"/>
    <property type="match status" value="1"/>
</dbReference>
<dbReference type="InterPro" id="IPR006059">
    <property type="entry name" value="SBP"/>
</dbReference>
<dbReference type="Gene3D" id="3.40.190.10">
    <property type="entry name" value="Periplasmic binding protein-like II"/>
    <property type="match status" value="2"/>
</dbReference>
<comment type="caution">
    <text evidence="2">The sequence shown here is derived from an EMBL/GenBank/DDBJ whole genome shotgun (WGS) entry which is preliminary data.</text>
</comment>
<gene>
    <name evidence="2" type="ORF">F130042H8_17220</name>
</gene>
<dbReference type="PROSITE" id="PS51257">
    <property type="entry name" value="PROKAR_LIPOPROTEIN"/>
    <property type="match status" value="1"/>
</dbReference>
<evidence type="ECO:0008006" key="4">
    <source>
        <dbReference type="Google" id="ProtNLM"/>
    </source>
</evidence>
<feature type="signal peptide" evidence="1">
    <location>
        <begin position="1"/>
        <end position="27"/>
    </location>
</feature>
<name>A0ABQ0AXB5_9FIRM</name>
<dbReference type="PANTHER" id="PTHR43649">
    <property type="entry name" value="ARABINOSE-BINDING PROTEIN-RELATED"/>
    <property type="match status" value="1"/>
</dbReference>
<protein>
    <recommendedName>
        <fullName evidence="4">Oligogalacturonide transport system substrate-binding protein</fullName>
    </recommendedName>
</protein>
<feature type="chain" id="PRO_5046728695" description="Oligogalacturonide transport system substrate-binding protein" evidence="1">
    <location>
        <begin position="28"/>
        <end position="451"/>
    </location>
</feature>
<accession>A0ABQ0AXB5</accession>
<keyword evidence="1" id="KW-0732">Signal</keyword>
<evidence type="ECO:0000313" key="3">
    <source>
        <dbReference type="Proteomes" id="UP001600894"/>
    </source>
</evidence>
<dbReference type="Pfam" id="PF01547">
    <property type="entry name" value="SBP_bac_1"/>
    <property type="match status" value="1"/>
</dbReference>
<evidence type="ECO:0000313" key="2">
    <source>
        <dbReference type="EMBL" id="GAA6268662.1"/>
    </source>
</evidence>
<dbReference type="Proteomes" id="UP001600894">
    <property type="component" value="Unassembled WGS sequence"/>
</dbReference>
<reference evidence="2 3" key="1">
    <citation type="submission" date="2024-04" db="EMBL/GenBank/DDBJ databases">
        <title>Defined microbial consortia suppress multidrug-resistant proinflammatory Enterobacteriaceae via ecological control.</title>
        <authorList>
            <person name="Furuichi M."/>
            <person name="Kawaguchi T."/>
            <person name="Pust M."/>
            <person name="Yasuma K."/>
            <person name="Plichta D."/>
            <person name="Hasegawa N."/>
            <person name="Ohya T."/>
            <person name="Bhattarai S."/>
            <person name="Sasajima S."/>
            <person name="Aoto Y."/>
            <person name="Tuganbaev T."/>
            <person name="Yaginuma M."/>
            <person name="Ueda M."/>
            <person name="Okahashi N."/>
            <person name="Amafuji K."/>
            <person name="Kiridooshi Y."/>
            <person name="Sugita K."/>
            <person name="Strazar M."/>
            <person name="Skelly A."/>
            <person name="Suda W."/>
            <person name="Hattori M."/>
            <person name="Nakamoto N."/>
            <person name="Caballero S."/>
            <person name="Norman J."/>
            <person name="Olle B."/>
            <person name="Tanoue T."/>
            <person name="Arita M."/>
            <person name="Bucci V."/>
            <person name="Atarashi K."/>
            <person name="Xavier R."/>
            <person name="Honda K."/>
        </authorList>
    </citation>
    <scope>NUCLEOTIDE SEQUENCE [LARGE SCALE GENOMIC DNA]</scope>
    <source>
        <strain evidence="3">f13</strain>
    </source>
</reference>
<organism evidence="2 3">
    <name type="scientific">Enterocloster alcoholdehydrogenati</name>
    <dbReference type="NCBI Taxonomy" id="2547410"/>
    <lineage>
        <taxon>Bacteria</taxon>
        <taxon>Bacillati</taxon>
        <taxon>Bacillota</taxon>
        <taxon>Clostridia</taxon>
        <taxon>Lachnospirales</taxon>
        <taxon>Lachnospiraceae</taxon>
        <taxon>Enterocloster</taxon>
    </lineage>
</organism>
<evidence type="ECO:0000256" key="1">
    <source>
        <dbReference type="SAM" id="SignalP"/>
    </source>
</evidence>
<sequence>MKGVNVMNTKKTLQIIAAATVTALALAGCGGSADTVSSSASDSSGTGGETAEIRFSWWGGDSRHEATEKAIAAFEAKYPNIKVEAEYGAWNGWEQKQSLNLSGGNGADVMQINWGWLDSYGQGGNAFIDLNEYSDELDLSQFPQESLDSCTINGKLMAVPVSLTGRLFYWNKTTFDEVGCQIPFDRESLLAAGAAFKAYDEDAYPLVLQAYDRMIFMVYYLESVYNKPWVEDGQLQYTKEEIAEGMEFMNQLEDAHVIPTLAVLDGDMSDSIDKNAKWINGKYAGIYTWDSSAKKMSDALEESVDKPGQEMVMGDFIQFGDYNGGFTKIAQAFAIPSTCKYPREAAMLIDFLLNDPEGVEICGTERGIPCSMAAVKLLDEKNIGDELAKESNEAVISHCKFSIDSKFENPDLQANPDGVYYKVFGKLSAREKEPAEAAAELIKGVNECLGN</sequence>
<dbReference type="EMBL" id="BAABXL010000001">
    <property type="protein sequence ID" value="GAA6268662.1"/>
    <property type="molecule type" value="Genomic_DNA"/>
</dbReference>
<dbReference type="PANTHER" id="PTHR43649:SF11">
    <property type="entry name" value="ABC TRANSPORTER SUBSTRATE-BINDING PROTEIN YESO-RELATED"/>
    <property type="match status" value="1"/>
</dbReference>
<keyword evidence="3" id="KW-1185">Reference proteome</keyword>
<dbReference type="InterPro" id="IPR050490">
    <property type="entry name" value="Bact_solute-bd_prot1"/>
</dbReference>
<proteinExistence type="predicted"/>